<name>A0AAD9H5S5_9PEZI</name>
<evidence type="ECO:0000313" key="2">
    <source>
        <dbReference type="Proteomes" id="UP001232148"/>
    </source>
</evidence>
<protein>
    <submittedName>
        <fullName evidence="1">Uncharacterized protein</fullName>
    </submittedName>
</protein>
<organism evidence="1 2">
    <name type="scientific">Colletotrichum zoysiae</name>
    <dbReference type="NCBI Taxonomy" id="1216348"/>
    <lineage>
        <taxon>Eukaryota</taxon>
        <taxon>Fungi</taxon>
        <taxon>Dikarya</taxon>
        <taxon>Ascomycota</taxon>
        <taxon>Pezizomycotina</taxon>
        <taxon>Sordariomycetes</taxon>
        <taxon>Hypocreomycetidae</taxon>
        <taxon>Glomerellales</taxon>
        <taxon>Glomerellaceae</taxon>
        <taxon>Colletotrichum</taxon>
        <taxon>Colletotrichum graminicola species complex</taxon>
    </lineage>
</organism>
<sequence>MSDMRWLWKYGWSPVRISGGDPSMGHDRDVPNRSLSTVLESNGDHTLIKGNPYRTWNGVACAADKFDCQMCKDGGVYLRKVLKAVPMGIKLMSEVEEFRRQMKAYRSAGGDPLQTPGIGKTVFAEVAFCSFSTAWQVTLGHYYLADWLCEGLGSAANGLEAKHPIVPRLVKLSAESNHVGRRVEEIEVARFSRGSVGLMIRDSHQAVGEDFQLSLIASALGAYTREKSNGILLYRRALRKCPEWDYVAHLSDR</sequence>
<gene>
    <name evidence="1" type="ORF">LX32DRAFT_658160</name>
</gene>
<proteinExistence type="predicted"/>
<evidence type="ECO:0000313" key="1">
    <source>
        <dbReference type="EMBL" id="KAK2021817.1"/>
    </source>
</evidence>
<keyword evidence="2" id="KW-1185">Reference proteome</keyword>
<reference evidence="1" key="1">
    <citation type="submission" date="2021-06" db="EMBL/GenBank/DDBJ databases">
        <title>Comparative genomics, transcriptomics and evolutionary studies reveal genomic signatures of adaptation to plant cell wall in hemibiotrophic fungi.</title>
        <authorList>
            <consortium name="DOE Joint Genome Institute"/>
            <person name="Baroncelli R."/>
            <person name="Diaz J.F."/>
            <person name="Benocci T."/>
            <person name="Peng M."/>
            <person name="Battaglia E."/>
            <person name="Haridas S."/>
            <person name="Andreopoulos W."/>
            <person name="Labutti K."/>
            <person name="Pangilinan J."/>
            <person name="Floch G.L."/>
            <person name="Makela M.R."/>
            <person name="Henrissat B."/>
            <person name="Grigoriev I.V."/>
            <person name="Crouch J.A."/>
            <person name="De Vries R.P."/>
            <person name="Sukno S.A."/>
            <person name="Thon M.R."/>
        </authorList>
    </citation>
    <scope>NUCLEOTIDE SEQUENCE</scope>
    <source>
        <strain evidence="1">MAFF235873</strain>
    </source>
</reference>
<dbReference type="EMBL" id="MU843078">
    <property type="protein sequence ID" value="KAK2021817.1"/>
    <property type="molecule type" value="Genomic_DNA"/>
</dbReference>
<dbReference type="Proteomes" id="UP001232148">
    <property type="component" value="Unassembled WGS sequence"/>
</dbReference>
<accession>A0AAD9H5S5</accession>
<dbReference type="AlphaFoldDB" id="A0AAD9H5S5"/>
<comment type="caution">
    <text evidence="1">The sequence shown here is derived from an EMBL/GenBank/DDBJ whole genome shotgun (WGS) entry which is preliminary data.</text>
</comment>